<organism evidence="2 3">
    <name type="scientific">Araneus ventricosus</name>
    <name type="common">Orbweaver spider</name>
    <name type="synonym">Epeira ventricosa</name>
    <dbReference type="NCBI Taxonomy" id="182803"/>
    <lineage>
        <taxon>Eukaryota</taxon>
        <taxon>Metazoa</taxon>
        <taxon>Ecdysozoa</taxon>
        <taxon>Arthropoda</taxon>
        <taxon>Chelicerata</taxon>
        <taxon>Arachnida</taxon>
        <taxon>Araneae</taxon>
        <taxon>Araneomorphae</taxon>
        <taxon>Entelegynae</taxon>
        <taxon>Araneoidea</taxon>
        <taxon>Araneidae</taxon>
        <taxon>Araneus</taxon>
    </lineage>
</organism>
<feature type="domain" description="MADF" evidence="1">
    <location>
        <begin position="2"/>
        <end position="90"/>
    </location>
</feature>
<keyword evidence="3" id="KW-1185">Reference proteome</keyword>
<dbReference type="PANTHER" id="PTHR21505">
    <property type="entry name" value="MADF DOMAIN-CONTAINING PROTEIN-RELATED"/>
    <property type="match status" value="1"/>
</dbReference>
<evidence type="ECO:0000313" key="2">
    <source>
        <dbReference type="EMBL" id="GBM29233.1"/>
    </source>
</evidence>
<gene>
    <name evidence="2" type="ORF">AVEN_161091_1</name>
</gene>
<sequence>MEVLDLYQGEPIIWNKQNQHHKDRNQVYDAWVIIQNSLSIDFSLKVLKKKKENMMATYRNLAMKVQNSARTGAGVYEVYKPEWFAYEKMTSFLHFVYTPRGTKTTEVISTKVLLKH</sequence>
<accession>A0A4Y2EJ96</accession>
<protein>
    <recommendedName>
        <fullName evidence="1">MADF domain-containing protein</fullName>
    </recommendedName>
</protein>
<name>A0A4Y2EJ96_ARAVE</name>
<dbReference type="PANTHER" id="PTHR21505:SF12">
    <property type="entry name" value="MADF DOMAIN-CONTAINING PROTEIN-RELATED"/>
    <property type="match status" value="1"/>
</dbReference>
<comment type="caution">
    <text evidence="2">The sequence shown here is derived from an EMBL/GenBank/DDBJ whole genome shotgun (WGS) entry which is preliminary data.</text>
</comment>
<dbReference type="Proteomes" id="UP000499080">
    <property type="component" value="Unassembled WGS sequence"/>
</dbReference>
<evidence type="ECO:0000313" key="3">
    <source>
        <dbReference type="Proteomes" id="UP000499080"/>
    </source>
</evidence>
<dbReference type="AlphaFoldDB" id="A0A4Y2EJ96"/>
<proteinExistence type="predicted"/>
<evidence type="ECO:0000259" key="1">
    <source>
        <dbReference type="PROSITE" id="PS51029"/>
    </source>
</evidence>
<dbReference type="InterPro" id="IPR006578">
    <property type="entry name" value="MADF-dom"/>
</dbReference>
<reference evidence="2 3" key="1">
    <citation type="journal article" date="2019" name="Sci. Rep.">
        <title>Orb-weaving spider Araneus ventricosus genome elucidates the spidroin gene catalogue.</title>
        <authorList>
            <person name="Kono N."/>
            <person name="Nakamura H."/>
            <person name="Ohtoshi R."/>
            <person name="Moran D.A.P."/>
            <person name="Shinohara A."/>
            <person name="Yoshida Y."/>
            <person name="Fujiwara M."/>
            <person name="Mori M."/>
            <person name="Tomita M."/>
            <person name="Arakawa K."/>
        </authorList>
    </citation>
    <scope>NUCLEOTIDE SEQUENCE [LARGE SCALE GENOMIC DNA]</scope>
</reference>
<dbReference type="EMBL" id="BGPR01092979">
    <property type="protein sequence ID" value="GBM29233.1"/>
    <property type="molecule type" value="Genomic_DNA"/>
</dbReference>
<dbReference type="OrthoDB" id="6776070at2759"/>
<dbReference type="PROSITE" id="PS51029">
    <property type="entry name" value="MADF"/>
    <property type="match status" value="1"/>
</dbReference>
<dbReference type="Pfam" id="PF10545">
    <property type="entry name" value="MADF_DNA_bdg"/>
    <property type="match status" value="1"/>
</dbReference>